<dbReference type="Gene3D" id="1.20.1440.230">
    <property type="entry name" value="NADH-ubiquinone oxidoreductase 51kDa subunit, iron-sulphur binding domain"/>
    <property type="match status" value="1"/>
</dbReference>
<dbReference type="CDD" id="cd02980">
    <property type="entry name" value="TRX_Fd_family"/>
    <property type="match status" value="1"/>
</dbReference>
<dbReference type="STRING" id="1528.SAMN04488579_11179"/>
<dbReference type="PROSITE" id="PS00645">
    <property type="entry name" value="COMPLEX1_51K_2"/>
    <property type="match status" value="1"/>
</dbReference>
<dbReference type="InterPro" id="IPR037207">
    <property type="entry name" value="Nuop51_4Fe4S-bd_sf"/>
</dbReference>
<dbReference type="GO" id="GO:0010181">
    <property type="term" value="F:FMN binding"/>
    <property type="evidence" value="ECO:0007669"/>
    <property type="project" value="InterPro"/>
</dbReference>
<gene>
    <name evidence="7" type="ORF">SAMN04488579_11179</name>
</gene>
<dbReference type="GO" id="GO:0051539">
    <property type="term" value="F:4 iron, 4 sulfur cluster binding"/>
    <property type="evidence" value="ECO:0007669"/>
    <property type="project" value="UniProtKB-KW"/>
</dbReference>
<sequence>MKDQKILICCGTGCRANGSMAVAEAFGQIIAEKNLSAEVQTDIKKTGCSGLCESGPVVQILPQGIMYYKVKVKDVPAIVERTIEGGEIIEGLLGKDNDGKRVKTQQEHPFYANQHKIALRDLGWLDPESIDNYIEAGGYQALQKALTMTPGAIIHEVEASNLRGRGGAGFPTGRKWRTAAGYDVFPKYVVCNGDEGDPGAFMDCSLMEGNPHVVLEGLAIAAIAIGAEEGFFYVRDEYDLAVRMLRGAIAAAEDRGILGASVMGTGRKLKLSVVRGGGAFVCGESTALMASIAGRVGEPRAKYIRSVQRGLWDHPTVLNNVETLANIPVIIRDGGAAFAQVGTEKSGGTKVFAMVGKVKRTGLAEVPMGATLRHLIFDIGGGILGDRPFKAVQTGGPSGGCIPESMLDLEVDFDTLKAYGAMMGSGGMIVIDDRSCMVEVARYYTKFLCEESCGKCTPCREGLRRMLEILTDICEGRGREGDIELLETIGHAMEDASLCSLGKSAPNPVLTTIKFFREEYEAHIRDHYCPAGVCTVLTAFAIDKNGCVGCGACSRQCPVDAISGGKKEPHTIDPAKCIVCGSCREACRFDAVITVKKGAGHQKTAHSLAVELL</sequence>
<dbReference type="GO" id="GO:0046872">
    <property type="term" value="F:metal ion binding"/>
    <property type="evidence" value="ECO:0007669"/>
    <property type="project" value="UniProtKB-KW"/>
</dbReference>
<dbReference type="InterPro" id="IPR037225">
    <property type="entry name" value="Nuo51_FMN-bd_sf"/>
</dbReference>
<dbReference type="SUPFAM" id="SSF140490">
    <property type="entry name" value="Nqo1C-terminal domain-like"/>
    <property type="match status" value="1"/>
</dbReference>
<evidence type="ECO:0000256" key="1">
    <source>
        <dbReference type="ARBA" id="ARBA00007523"/>
    </source>
</evidence>
<keyword evidence="8" id="KW-1185">Reference proteome</keyword>
<dbReference type="SUPFAM" id="SSF142984">
    <property type="entry name" value="Nqo1 middle domain-like"/>
    <property type="match status" value="1"/>
</dbReference>
<dbReference type="InterPro" id="IPR017900">
    <property type="entry name" value="4Fe4S_Fe_S_CS"/>
</dbReference>
<proteinExistence type="inferred from homology"/>
<keyword evidence="2" id="KW-0004">4Fe-4S</keyword>
<dbReference type="GO" id="GO:0008137">
    <property type="term" value="F:NADH dehydrogenase (ubiquinone) activity"/>
    <property type="evidence" value="ECO:0007669"/>
    <property type="project" value="InterPro"/>
</dbReference>
<dbReference type="EMBL" id="FNOU01000011">
    <property type="protein sequence ID" value="SDX94154.1"/>
    <property type="molecule type" value="Genomic_DNA"/>
</dbReference>
<dbReference type="PROSITE" id="PS51379">
    <property type="entry name" value="4FE4S_FER_2"/>
    <property type="match status" value="2"/>
</dbReference>
<dbReference type="Gene3D" id="6.10.250.1450">
    <property type="match status" value="1"/>
</dbReference>
<dbReference type="Pfam" id="PF13237">
    <property type="entry name" value="Fer4_10"/>
    <property type="match status" value="1"/>
</dbReference>
<protein>
    <submittedName>
        <fullName evidence="7">NADH-quinone oxidoreductase subunit F</fullName>
    </submittedName>
</protein>
<keyword evidence="3" id="KW-0479">Metal-binding</keyword>
<dbReference type="RefSeq" id="WP_090245297.1">
    <property type="nucleotide sequence ID" value="NZ_FNOU01000011.1"/>
</dbReference>
<dbReference type="Pfam" id="PF01512">
    <property type="entry name" value="Complex1_51K"/>
    <property type="match status" value="1"/>
</dbReference>
<dbReference type="Pfam" id="PF01257">
    <property type="entry name" value="2Fe-2S_thioredx"/>
    <property type="match status" value="1"/>
</dbReference>
<dbReference type="Gene3D" id="3.10.20.600">
    <property type="match status" value="1"/>
</dbReference>
<dbReference type="AlphaFoldDB" id="A0A1H3FVH8"/>
<dbReference type="Gene3D" id="3.40.30.10">
    <property type="entry name" value="Glutaredoxin"/>
    <property type="match status" value="1"/>
</dbReference>
<dbReference type="InterPro" id="IPR001949">
    <property type="entry name" value="NADH-UbQ_OxRdtase_51kDa_CS"/>
</dbReference>
<evidence type="ECO:0000256" key="5">
    <source>
        <dbReference type="ARBA" id="ARBA00023014"/>
    </source>
</evidence>
<dbReference type="PANTHER" id="PTHR43578">
    <property type="entry name" value="NADH-QUINONE OXIDOREDUCTASE SUBUNIT F"/>
    <property type="match status" value="1"/>
</dbReference>
<dbReference type="PROSITE" id="PS00198">
    <property type="entry name" value="4FE4S_FER_1"/>
    <property type="match status" value="1"/>
</dbReference>
<dbReference type="OrthoDB" id="9761899at2"/>
<dbReference type="Gene3D" id="3.30.70.20">
    <property type="match status" value="2"/>
</dbReference>
<evidence type="ECO:0000259" key="6">
    <source>
        <dbReference type="PROSITE" id="PS51379"/>
    </source>
</evidence>
<evidence type="ECO:0000313" key="8">
    <source>
        <dbReference type="Proteomes" id="UP000199652"/>
    </source>
</evidence>
<evidence type="ECO:0000256" key="4">
    <source>
        <dbReference type="ARBA" id="ARBA00023004"/>
    </source>
</evidence>
<name>A0A1H3FVH8_EUBBA</name>
<feature type="domain" description="4Fe-4S ferredoxin-type" evidence="6">
    <location>
        <begin position="568"/>
        <end position="598"/>
    </location>
</feature>
<dbReference type="SUPFAM" id="SSF142019">
    <property type="entry name" value="Nqo1 FMN-binding domain-like"/>
    <property type="match status" value="1"/>
</dbReference>
<keyword evidence="5" id="KW-0411">Iron-sulfur</keyword>
<dbReference type="Pfam" id="PF10589">
    <property type="entry name" value="NADH_4Fe-4S"/>
    <property type="match status" value="1"/>
</dbReference>
<dbReference type="SUPFAM" id="SSF52833">
    <property type="entry name" value="Thioredoxin-like"/>
    <property type="match status" value="1"/>
</dbReference>
<evidence type="ECO:0000313" key="7">
    <source>
        <dbReference type="EMBL" id="SDX94154.1"/>
    </source>
</evidence>
<reference evidence="8" key="1">
    <citation type="submission" date="2016-10" db="EMBL/GenBank/DDBJ databases">
        <authorList>
            <person name="Varghese N."/>
            <person name="Submissions S."/>
        </authorList>
    </citation>
    <scope>NUCLEOTIDE SEQUENCE [LARGE SCALE GENOMIC DNA]</scope>
    <source>
        <strain evidence="8">VPI 5359</strain>
    </source>
</reference>
<evidence type="ECO:0000256" key="3">
    <source>
        <dbReference type="ARBA" id="ARBA00022723"/>
    </source>
</evidence>
<dbReference type="InterPro" id="IPR017896">
    <property type="entry name" value="4Fe4S_Fe-S-bd"/>
</dbReference>
<organism evidence="7 8">
    <name type="scientific">Eubacterium barkeri</name>
    <name type="common">Clostridium barkeri</name>
    <dbReference type="NCBI Taxonomy" id="1528"/>
    <lineage>
        <taxon>Bacteria</taxon>
        <taxon>Bacillati</taxon>
        <taxon>Bacillota</taxon>
        <taxon>Clostridia</taxon>
        <taxon>Eubacteriales</taxon>
        <taxon>Eubacteriaceae</taxon>
        <taxon>Eubacterium</taxon>
    </lineage>
</organism>
<evidence type="ECO:0000256" key="2">
    <source>
        <dbReference type="ARBA" id="ARBA00022485"/>
    </source>
</evidence>
<dbReference type="PANTHER" id="PTHR43578:SF3">
    <property type="entry name" value="NADH-QUINONE OXIDOREDUCTASE SUBUNIT F"/>
    <property type="match status" value="1"/>
</dbReference>
<accession>A0A1H3FVH8</accession>
<dbReference type="InterPro" id="IPR011538">
    <property type="entry name" value="Nuo51_FMN-bd"/>
</dbReference>
<keyword evidence="4" id="KW-0408">Iron</keyword>
<comment type="similarity">
    <text evidence="1">Belongs to the complex I 51 kDa subunit family.</text>
</comment>
<dbReference type="SUPFAM" id="SSF54862">
    <property type="entry name" value="4Fe-4S ferredoxins"/>
    <property type="match status" value="1"/>
</dbReference>
<dbReference type="Proteomes" id="UP000199652">
    <property type="component" value="Unassembled WGS sequence"/>
</dbReference>
<dbReference type="InterPro" id="IPR019575">
    <property type="entry name" value="Nuop51_4Fe4S-bd"/>
</dbReference>
<feature type="domain" description="4Fe-4S ferredoxin-type" evidence="6">
    <location>
        <begin position="538"/>
        <end position="567"/>
    </location>
</feature>
<dbReference type="InterPro" id="IPR036249">
    <property type="entry name" value="Thioredoxin-like_sf"/>
</dbReference>
<dbReference type="SMART" id="SM00928">
    <property type="entry name" value="NADH_4Fe-4S"/>
    <property type="match status" value="1"/>
</dbReference>
<dbReference type="FunFam" id="1.20.1440.230:FF:000001">
    <property type="entry name" value="Mitochondrial NADH dehydrogenase flavoprotein 1"/>
    <property type="match status" value="1"/>
</dbReference>
<dbReference type="Gene3D" id="3.40.50.11540">
    <property type="entry name" value="NADH-ubiquinone oxidoreductase 51kDa subunit"/>
    <property type="match status" value="1"/>
</dbReference>